<evidence type="ECO:0000313" key="2">
    <source>
        <dbReference type="Proteomes" id="UP000186922"/>
    </source>
</evidence>
<gene>
    <name evidence="1" type="primary">RvY_01612-1</name>
    <name evidence="1" type="synonym">RvY_01612.1</name>
    <name evidence="1" type="ORF">RvY_01612</name>
</gene>
<keyword evidence="2" id="KW-1185">Reference proteome</keyword>
<comment type="caution">
    <text evidence="1">The sequence shown here is derived from an EMBL/GenBank/DDBJ whole genome shotgun (WGS) entry which is preliminary data.</text>
</comment>
<reference evidence="1 2" key="1">
    <citation type="journal article" date="2016" name="Nat. Commun.">
        <title>Extremotolerant tardigrade genome and improved radiotolerance of human cultured cells by tardigrade-unique protein.</title>
        <authorList>
            <person name="Hashimoto T."/>
            <person name="Horikawa D.D."/>
            <person name="Saito Y."/>
            <person name="Kuwahara H."/>
            <person name="Kozuka-Hata H."/>
            <person name="Shin-I T."/>
            <person name="Minakuchi Y."/>
            <person name="Ohishi K."/>
            <person name="Motoyama A."/>
            <person name="Aizu T."/>
            <person name="Enomoto A."/>
            <person name="Kondo K."/>
            <person name="Tanaka S."/>
            <person name="Hara Y."/>
            <person name="Koshikawa S."/>
            <person name="Sagara H."/>
            <person name="Miura T."/>
            <person name="Yokobori S."/>
            <person name="Miyagawa K."/>
            <person name="Suzuki Y."/>
            <person name="Kubo T."/>
            <person name="Oyama M."/>
            <person name="Kohara Y."/>
            <person name="Fujiyama A."/>
            <person name="Arakawa K."/>
            <person name="Katayama T."/>
            <person name="Toyoda A."/>
            <person name="Kunieda T."/>
        </authorList>
    </citation>
    <scope>NUCLEOTIDE SEQUENCE [LARGE SCALE GENOMIC DNA]</scope>
    <source>
        <strain evidence="1 2">YOKOZUNA-1</strain>
    </source>
</reference>
<dbReference type="Proteomes" id="UP000186922">
    <property type="component" value="Unassembled WGS sequence"/>
</dbReference>
<protein>
    <submittedName>
        <fullName evidence="1">Uncharacterized protein</fullName>
    </submittedName>
</protein>
<accession>A0A1D1URM2</accession>
<organism evidence="1 2">
    <name type="scientific">Ramazzottius varieornatus</name>
    <name type="common">Water bear</name>
    <name type="synonym">Tardigrade</name>
    <dbReference type="NCBI Taxonomy" id="947166"/>
    <lineage>
        <taxon>Eukaryota</taxon>
        <taxon>Metazoa</taxon>
        <taxon>Ecdysozoa</taxon>
        <taxon>Tardigrada</taxon>
        <taxon>Eutardigrada</taxon>
        <taxon>Parachela</taxon>
        <taxon>Hypsibioidea</taxon>
        <taxon>Ramazzottiidae</taxon>
        <taxon>Ramazzottius</taxon>
    </lineage>
</organism>
<name>A0A1D1URM2_RAMVA</name>
<dbReference type="EMBL" id="BDGG01000001">
    <property type="protein sequence ID" value="GAU89013.1"/>
    <property type="molecule type" value="Genomic_DNA"/>
</dbReference>
<evidence type="ECO:0000313" key="1">
    <source>
        <dbReference type="EMBL" id="GAU89013.1"/>
    </source>
</evidence>
<sequence length="118" mass="14047">MLYHNQYCRAWLIGEHARVDHENTLKRAHSHMEIKRVVNRDQRRIEKQHRFIARREAQKGLNVRPLAYITPPRKVCAQTAALETFQTEGKRCEAYHQDAIKRRAVAENKKVRPSYMAR</sequence>
<dbReference type="AlphaFoldDB" id="A0A1D1URM2"/>
<proteinExistence type="predicted"/>